<dbReference type="Proteomes" id="UP000202485">
    <property type="component" value="Unassembled WGS sequence"/>
</dbReference>
<feature type="transmembrane region" description="Helical" evidence="1">
    <location>
        <begin position="26"/>
        <end position="46"/>
    </location>
</feature>
<evidence type="ECO:0000256" key="1">
    <source>
        <dbReference type="SAM" id="Phobius"/>
    </source>
</evidence>
<reference evidence="3" key="1">
    <citation type="submission" date="2017-05" db="EMBL/GenBank/DDBJ databases">
        <authorList>
            <person name="Rodrigo-Torres L."/>
            <person name="Arahal R. D."/>
            <person name="Lucena T."/>
        </authorList>
    </citation>
    <scope>NUCLEOTIDE SEQUENCE [LARGE SCALE GENOMIC DNA]</scope>
    <source>
        <strain evidence="3">CECT 8715</strain>
    </source>
</reference>
<protein>
    <submittedName>
        <fullName evidence="2">Uncharacterized protein</fullName>
    </submittedName>
</protein>
<keyword evidence="1" id="KW-0812">Transmembrane</keyword>
<sequence length="181" mass="19956">MTDAHRAVNRIVMTACVMQDKRMKTVLRLLVPLALLAGCGPLSMYYREGESVSRMQAETTECQVQALKDAPVANQVRQSPPTYWPGRTYCDGRGRCYRTGGWWEPGRVYTVDVNQGLRNTVEAQCMAKKGYRPISLPPCKQSVKSGVPPTRTTVLPPLGTASCFVKFDDGSFQIITPGLPG</sequence>
<name>A0A238JWD1_9RHOB</name>
<proteinExistence type="predicted"/>
<evidence type="ECO:0000313" key="3">
    <source>
        <dbReference type="Proteomes" id="UP000202485"/>
    </source>
</evidence>
<accession>A0A238JWD1</accession>
<keyword evidence="1" id="KW-0472">Membrane</keyword>
<evidence type="ECO:0000313" key="2">
    <source>
        <dbReference type="EMBL" id="SMX34925.1"/>
    </source>
</evidence>
<organism evidence="2 3">
    <name type="scientific">Ruegeria arenilitoris</name>
    <dbReference type="NCBI Taxonomy" id="1173585"/>
    <lineage>
        <taxon>Bacteria</taxon>
        <taxon>Pseudomonadati</taxon>
        <taxon>Pseudomonadota</taxon>
        <taxon>Alphaproteobacteria</taxon>
        <taxon>Rhodobacterales</taxon>
        <taxon>Roseobacteraceae</taxon>
        <taxon>Ruegeria</taxon>
    </lineage>
</organism>
<dbReference type="EMBL" id="FXYG01000001">
    <property type="protein sequence ID" value="SMX34925.1"/>
    <property type="molecule type" value="Genomic_DNA"/>
</dbReference>
<dbReference type="AlphaFoldDB" id="A0A238JWD1"/>
<gene>
    <name evidence="2" type="ORF">RUA8715_00705</name>
</gene>
<keyword evidence="3" id="KW-1185">Reference proteome</keyword>
<keyword evidence="1" id="KW-1133">Transmembrane helix</keyword>